<dbReference type="InterPro" id="IPR021860">
    <property type="entry name" value="Peptidase_S12_Pab87-rel_C"/>
</dbReference>
<keyword evidence="3" id="KW-0121">Carboxypeptidase</keyword>
<dbReference type="Gene3D" id="3.40.710.10">
    <property type="entry name" value="DD-peptidase/beta-lactamase superfamily"/>
    <property type="match status" value="1"/>
</dbReference>
<proteinExistence type="predicted"/>
<gene>
    <name evidence="3" type="ORF">NCTC11388_03710</name>
</gene>
<accession>A0A380CQG2</accession>
<dbReference type="SUPFAM" id="SSF56601">
    <property type="entry name" value="beta-lactamase/transpeptidase-like"/>
    <property type="match status" value="1"/>
</dbReference>
<dbReference type="AlphaFoldDB" id="A0A380CQG2"/>
<evidence type="ECO:0000313" key="4">
    <source>
        <dbReference type="Proteomes" id="UP000254893"/>
    </source>
</evidence>
<dbReference type="RefSeq" id="WP_115171120.1">
    <property type="nucleotide sequence ID" value="NZ_UGYW01000002.1"/>
</dbReference>
<reference evidence="3 4" key="1">
    <citation type="submission" date="2018-06" db="EMBL/GenBank/DDBJ databases">
        <authorList>
            <consortium name="Pathogen Informatics"/>
            <person name="Doyle S."/>
        </authorList>
    </citation>
    <scope>NUCLEOTIDE SEQUENCE [LARGE SCALE GENOMIC DNA]</scope>
    <source>
        <strain evidence="3 4">NCTC11388</strain>
    </source>
</reference>
<dbReference type="EMBL" id="UGYW01000002">
    <property type="protein sequence ID" value="SUJ24875.1"/>
    <property type="molecule type" value="Genomic_DNA"/>
</dbReference>
<dbReference type="EC" id="3.4.16.4" evidence="3"/>
<keyword evidence="3" id="KW-0378">Hydrolase</keyword>
<dbReference type="Proteomes" id="UP000254893">
    <property type="component" value="Unassembled WGS sequence"/>
</dbReference>
<dbReference type="Pfam" id="PF00144">
    <property type="entry name" value="Beta-lactamase"/>
    <property type="match status" value="1"/>
</dbReference>
<dbReference type="Pfam" id="PF11954">
    <property type="entry name" value="DUF3471"/>
    <property type="match status" value="1"/>
</dbReference>
<evidence type="ECO:0000313" key="3">
    <source>
        <dbReference type="EMBL" id="SUJ24875.1"/>
    </source>
</evidence>
<feature type="domain" description="Beta-lactamase-related" evidence="1">
    <location>
        <begin position="36"/>
        <end position="367"/>
    </location>
</feature>
<evidence type="ECO:0000259" key="2">
    <source>
        <dbReference type="Pfam" id="PF11954"/>
    </source>
</evidence>
<dbReference type="PANTHER" id="PTHR46825">
    <property type="entry name" value="D-ALANYL-D-ALANINE-CARBOXYPEPTIDASE/ENDOPEPTIDASE AMPH"/>
    <property type="match status" value="1"/>
</dbReference>
<dbReference type="PANTHER" id="PTHR46825:SF15">
    <property type="entry name" value="BETA-LACTAMASE-RELATED DOMAIN-CONTAINING PROTEIN"/>
    <property type="match status" value="1"/>
</dbReference>
<dbReference type="InterPro" id="IPR012338">
    <property type="entry name" value="Beta-lactam/transpept-like"/>
</dbReference>
<feature type="domain" description="Peptidase S12 Pab87-related C-terminal" evidence="2">
    <location>
        <begin position="426"/>
        <end position="518"/>
    </location>
</feature>
<sequence length="520" mass="58558">MHKIYHRNLKRIYLAVIFGLCSLHSTYGQQIEESKVDELVEHVRKTFNVPGIAVGIVKDGKVILQKGYGVSSINTGKAVDPLTNFGIASNSKAFTATALAMLVDQGKIKWDDRVRTYIPGFKLYNDYVSENFTIRDLLTHRSGLGLGAGDLMIWPDGNDFTPEDIIRNMQYLRPVSDFRTKYDYDNLLYVIAGVVIEKVSGLSWASFIQQRILTPLHMDHSAPNWHLLSSKDNSIDPHVPIEGKLQVIKRYSGTTVDAAGGIYSNVEDLSKWVLFQLNKGDSEGKQLIRKEQLAELSTPQTLMPVATVPPYNSLFRAYGLGFRLTDVAGKLEVSHTGGLEGIVTQIVMLPQLKLGIIVLTNQQEGAAFMSISNTIKDFYLGLPPKDWVTTYQSGIAASTSSADKITEEVWQTIEKNKNSNPYENMLTGKFVDNWLGEVNIYKENGKLMFASKRSPQLTGELVFYKDQKYVVKWNNRYFHADAFLHLDINQQKLQGFKMNAISPLTDFSYDFHDLAFKKVN</sequence>
<dbReference type="InterPro" id="IPR050491">
    <property type="entry name" value="AmpC-like"/>
</dbReference>
<dbReference type="InterPro" id="IPR001466">
    <property type="entry name" value="Beta-lactam-related"/>
</dbReference>
<protein>
    <submittedName>
        <fullName evidence="3">D-alanyl-D-alanine carboxypeptidase</fullName>
        <ecNumber evidence="3">3.4.16.4</ecNumber>
    </submittedName>
</protein>
<dbReference type="GO" id="GO:0009002">
    <property type="term" value="F:serine-type D-Ala-D-Ala carboxypeptidase activity"/>
    <property type="evidence" value="ECO:0007669"/>
    <property type="project" value="UniProtKB-EC"/>
</dbReference>
<keyword evidence="3" id="KW-0645">Protease</keyword>
<organism evidence="3 4">
    <name type="scientific">Sphingobacterium spiritivorum</name>
    <name type="common">Flavobacterium spiritivorum</name>
    <dbReference type="NCBI Taxonomy" id="258"/>
    <lineage>
        <taxon>Bacteria</taxon>
        <taxon>Pseudomonadati</taxon>
        <taxon>Bacteroidota</taxon>
        <taxon>Sphingobacteriia</taxon>
        <taxon>Sphingobacteriales</taxon>
        <taxon>Sphingobacteriaceae</taxon>
        <taxon>Sphingobacterium</taxon>
    </lineage>
</organism>
<evidence type="ECO:0000259" key="1">
    <source>
        <dbReference type="Pfam" id="PF00144"/>
    </source>
</evidence>
<name>A0A380CQG2_SPHSI</name>